<comment type="similarity">
    <text evidence="2">Belongs to the NAD(P)-dependent epimerase/dehydratase family.</text>
</comment>
<dbReference type="InterPro" id="IPR036291">
    <property type="entry name" value="NAD(P)-bd_dom_sf"/>
</dbReference>
<dbReference type="Pfam" id="PF01370">
    <property type="entry name" value="Epimerase"/>
    <property type="match status" value="1"/>
</dbReference>
<comment type="caution">
    <text evidence="4">The sequence shown here is derived from an EMBL/GenBank/DDBJ whole genome shotgun (WGS) entry which is preliminary data.</text>
</comment>
<dbReference type="InterPro" id="IPR013445">
    <property type="entry name" value="CDP_4_6_deHydtase"/>
</dbReference>
<evidence type="ECO:0000256" key="2">
    <source>
        <dbReference type="ARBA" id="ARBA00007637"/>
    </source>
</evidence>
<evidence type="ECO:0000313" key="5">
    <source>
        <dbReference type="Proteomes" id="UP001499951"/>
    </source>
</evidence>
<dbReference type="InterPro" id="IPR001509">
    <property type="entry name" value="Epimerase_deHydtase"/>
</dbReference>
<protein>
    <submittedName>
        <fullName evidence="4">CDP-glucose 4,6-dehydratase</fullName>
    </submittedName>
</protein>
<gene>
    <name evidence="4" type="primary">rfbG_2</name>
    <name evidence="4" type="ORF">GCM10008942_09080</name>
</gene>
<dbReference type="Gene3D" id="3.40.50.720">
    <property type="entry name" value="NAD(P)-binding Rossmann-like Domain"/>
    <property type="match status" value="1"/>
</dbReference>
<evidence type="ECO:0000313" key="4">
    <source>
        <dbReference type="EMBL" id="GAA0562822.1"/>
    </source>
</evidence>
<keyword evidence="5" id="KW-1185">Reference proteome</keyword>
<dbReference type="SUPFAM" id="SSF51735">
    <property type="entry name" value="NAD(P)-binding Rossmann-fold domains"/>
    <property type="match status" value="1"/>
</dbReference>
<name>A0ABP3P982_9PROT</name>
<dbReference type="Gene3D" id="3.90.25.10">
    <property type="entry name" value="UDP-galactose 4-epimerase, domain 1"/>
    <property type="match status" value="1"/>
</dbReference>
<feature type="domain" description="NAD-dependent epimerase/dehydratase" evidence="3">
    <location>
        <begin position="15"/>
        <end position="247"/>
    </location>
</feature>
<evidence type="ECO:0000259" key="3">
    <source>
        <dbReference type="Pfam" id="PF01370"/>
    </source>
</evidence>
<sequence length="351" mass="38289">MEGLVTREFWRGRRVLVTGHTGFKGAWLSLWLETLGAEVTGLALSPGTTPNLFTLARPQIHALTGDIRDEDAVSRAVAASDPEIVFHLAAQSLVRRSYRDPLETISVNVTGTAVVLNALRTAKTLRAVVVATTDKVYRNLDDGRPFREDDPLGGHDPYSASKAAAELVTAAMADSFLEAPVATARAGNVIGGGDWSEDRIIPDIWRAAKSGVPLTLRHPDATRPWQHVLDPLSGYLLYAERLAAGANVPRALNFGPPPNETLTVGEVADTMLANLGTEQRWQRADDPGPREMKMLALDPSRAIATLDWRPQLDARAALAWTADWYRRFDQGADARALCLDEIARFSDRIVA</sequence>
<accession>A0ABP3P982</accession>
<dbReference type="EMBL" id="BAAADD010000002">
    <property type="protein sequence ID" value="GAA0562822.1"/>
    <property type="molecule type" value="Genomic_DNA"/>
</dbReference>
<dbReference type="PANTHER" id="PTHR43000">
    <property type="entry name" value="DTDP-D-GLUCOSE 4,6-DEHYDRATASE-RELATED"/>
    <property type="match status" value="1"/>
</dbReference>
<evidence type="ECO:0000256" key="1">
    <source>
        <dbReference type="ARBA" id="ARBA00005125"/>
    </source>
</evidence>
<reference evidence="5" key="1">
    <citation type="journal article" date="2019" name="Int. J. Syst. Evol. Microbiol.">
        <title>The Global Catalogue of Microorganisms (GCM) 10K type strain sequencing project: providing services to taxonomists for standard genome sequencing and annotation.</title>
        <authorList>
            <consortium name="The Broad Institute Genomics Platform"/>
            <consortium name="The Broad Institute Genome Sequencing Center for Infectious Disease"/>
            <person name="Wu L."/>
            <person name="Ma J."/>
        </authorList>
    </citation>
    <scope>NUCLEOTIDE SEQUENCE [LARGE SCALE GENOMIC DNA]</scope>
    <source>
        <strain evidence="5">JCM 15089</strain>
    </source>
</reference>
<comment type="pathway">
    <text evidence="1">Bacterial outer membrane biogenesis; LPS O-antigen biosynthesis.</text>
</comment>
<proteinExistence type="inferred from homology"/>
<organism evidence="4 5">
    <name type="scientific">Rhizomicrobium electricum</name>
    <dbReference type="NCBI Taxonomy" id="480070"/>
    <lineage>
        <taxon>Bacteria</taxon>
        <taxon>Pseudomonadati</taxon>
        <taxon>Pseudomonadota</taxon>
        <taxon>Alphaproteobacteria</taxon>
        <taxon>Micropepsales</taxon>
        <taxon>Micropepsaceae</taxon>
        <taxon>Rhizomicrobium</taxon>
    </lineage>
</organism>
<dbReference type="NCBIfam" id="TIGR02622">
    <property type="entry name" value="CDP_4_6_dhtase"/>
    <property type="match status" value="1"/>
</dbReference>
<dbReference type="Proteomes" id="UP001499951">
    <property type="component" value="Unassembled WGS sequence"/>
</dbReference>
<dbReference type="RefSeq" id="WP_208393747.1">
    <property type="nucleotide sequence ID" value="NZ_BAAADD010000002.1"/>
</dbReference>